<sequence length="233" mass="25848">MSTASSADESDKSDAASAPKWWSQRIASQNSDLAVAASQLRLSSSLSSSYDLNNLASRFKVNTDTNSDTGTISDTDTNININEANEKEKNWWLSEDSLGFLDVDKKRRFLDYQNGTVIIIELPTGKHEVAYEELSGICTNLPTNEYEEMDGCFGNPWLTIIFEITSLETLQHVKGKINNHWLAPNHCEDVIVIKIGPPQPQGPFQPQGPLQRLGVAIDLYDIQQAIFQAMGPN</sequence>
<keyword evidence="2" id="KW-1185">Reference proteome</keyword>
<gene>
    <name evidence="1" type="ORF">C1645_818689</name>
</gene>
<name>A0A397TGM2_9GLOM</name>
<organism evidence="1 2">
    <name type="scientific">Glomus cerebriforme</name>
    <dbReference type="NCBI Taxonomy" id="658196"/>
    <lineage>
        <taxon>Eukaryota</taxon>
        <taxon>Fungi</taxon>
        <taxon>Fungi incertae sedis</taxon>
        <taxon>Mucoromycota</taxon>
        <taxon>Glomeromycotina</taxon>
        <taxon>Glomeromycetes</taxon>
        <taxon>Glomerales</taxon>
        <taxon>Glomeraceae</taxon>
        <taxon>Glomus</taxon>
    </lineage>
</organism>
<protein>
    <submittedName>
        <fullName evidence="1">Uncharacterized protein</fullName>
    </submittedName>
</protein>
<dbReference type="STRING" id="658196.A0A397TGM2"/>
<proteinExistence type="predicted"/>
<dbReference type="EMBL" id="QKYT01000092">
    <property type="protein sequence ID" value="RIA94024.1"/>
    <property type="molecule type" value="Genomic_DNA"/>
</dbReference>
<reference evidence="1 2" key="1">
    <citation type="submission" date="2018-06" db="EMBL/GenBank/DDBJ databases">
        <title>Comparative genomics reveals the genomic features of Rhizophagus irregularis, R. cerebriforme, R. diaphanum and Gigaspora rosea, and their symbiotic lifestyle signature.</title>
        <authorList>
            <person name="Morin E."/>
            <person name="San Clemente H."/>
            <person name="Chen E.C.H."/>
            <person name="De La Providencia I."/>
            <person name="Hainaut M."/>
            <person name="Kuo A."/>
            <person name="Kohler A."/>
            <person name="Murat C."/>
            <person name="Tang N."/>
            <person name="Roy S."/>
            <person name="Loubradou J."/>
            <person name="Henrissat B."/>
            <person name="Grigoriev I.V."/>
            <person name="Corradi N."/>
            <person name="Roux C."/>
            <person name="Martin F.M."/>
        </authorList>
    </citation>
    <scope>NUCLEOTIDE SEQUENCE [LARGE SCALE GENOMIC DNA]</scope>
    <source>
        <strain evidence="1 2">DAOM 227022</strain>
    </source>
</reference>
<evidence type="ECO:0000313" key="1">
    <source>
        <dbReference type="EMBL" id="RIA94024.1"/>
    </source>
</evidence>
<comment type="caution">
    <text evidence="1">The sequence shown here is derived from an EMBL/GenBank/DDBJ whole genome shotgun (WGS) entry which is preliminary data.</text>
</comment>
<accession>A0A397TGM2</accession>
<dbReference type="Proteomes" id="UP000265703">
    <property type="component" value="Unassembled WGS sequence"/>
</dbReference>
<dbReference type="AlphaFoldDB" id="A0A397TGM2"/>
<evidence type="ECO:0000313" key="2">
    <source>
        <dbReference type="Proteomes" id="UP000265703"/>
    </source>
</evidence>